<dbReference type="RefSeq" id="WP_266050903.1">
    <property type="nucleotide sequence ID" value="NZ_JAPFQO010000001.1"/>
</dbReference>
<dbReference type="Gene3D" id="3.10.450.50">
    <property type="match status" value="1"/>
</dbReference>
<evidence type="ECO:0000313" key="2">
    <source>
        <dbReference type="EMBL" id="MCX2738857.1"/>
    </source>
</evidence>
<sequence>MSNEAQQRQIIESYVKAYNAFDVAGMVKDMHHDIVFENIADGITNHKILGISAFLHQAEQATAYFREREQRIKSISFEEDVAEVEVSYSGVVGVDLPNGMQAGEELTLEGKSIFYFENGKITKLQDIS</sequence>
<dbReference type="InterPro" id="IPR032710">
    <property type="entry name" value="NTF2-like_dom_sf"/>
</dbReference>
<dbReference type="Pfam" id="PF12680">
    <property type="entry name" value="SnoaL_2"/>
    <property type="match status" value="1"/>
</dbReference>
<proteinExistence type="predicted"/>
<feature type="domain" description="SnoaL-like" evidence="1">
    <location>
        <begin position="12"/>
        <end position="123"/>
    </location>
</feature>
<dbReference type="Proteomes" id="UP001207228">
    <property type="component" value="Unassembled WGS sequence"/>
</dbReference>
<organism evidence="2 3">
    <name type="scientific">Pontibacter anaerobius</name>
    <dbReference type="NCBI Taxonomy" id="2993940"/>
    <lineage>
        <taxon>Bacteria</taxon>
        <taxon>Pseudomonadati</taxon>
        <taxon>Bacteroidota</taxon>
        <taxon>Cytophagia</taxon>
        <taxon>Cytophagales</taxon>
        <taxon>Hymenobacteraceae</taxon>
        <taxon>Pontibacter</taxon>
    </lineage>
</organism>
<accession>A0ABT3RAG4</accession>
<dbReference type="EMBL" id="JAPFQO010000001">
    <property type="protein sequence ID" value="MCX2738857.1"/>
    <property type="molecule type" value="Genomic_DNA"/>
</dbReference>
<gene>
    <name evidence="2" type="ORF">OO017_02770</name>
</gene>
<dbReference type="SUPFAM" id="SSF54427">
    <property type="entry name" value="NTF2-like"/>
    <property type="match status" value="1"/>
</dbReference>
<keyword evidence="3" id="KW-1185">Reference proteome</keyword>
<evidence type="ECO:0000259" key="1">
    <source>
        <dbReference type="Pfam" id="PF12680"/>
    </source>
</evidence>
<comment type="caution">
    <text evidence="2">The sequence shown here is derived from an EMBL/GenBank/DDBJ whole genome shotgun (WGS) entry which is preliminary data.</text>
</comment>
<name>A0ABT3RAG4_9BACT</name>
<dbReference type="InterPro" id="IPR037401">
    <property type="entry name" value="SnoaL-like"/>
</dbReference>
<evidence type="ECO:0000313" key="3">
    <source>
        <dbReference type="Proteomes" id="UP001207228"/>
    </source>
</evidence>
<protein>
    <submittedName>
        <fullName evidence="2">Nuclear transport factor 2 family protein</fullName>
    </submittedName>
</protein>
<reference evidence="2 3" key="1">
    <citation type="submission" date="2022-11" db="EMBL/GenBank/DDBJ databases">
        <title>The characterization of three novel Bacteroidetes species and genomic analysis of their roles in tidal elemental geochemical cycles.</title>
        <authorList>
            <person name="Ma K.-J."/>
        </authorList>
    </citation>
    <scope>NUCLEOTIDE SEQUENCE [LARGE SCALE GENOMIC DNA]</scope>
    <source>
        <strain evidence="2 3">M82</strain>
    </source>
</reference>